<reference evidence="1 2" key="1">
    <citation type="submission" date="2017-04" db="EMBL/GenBank/DDBJ databases">
        <title>Complete genome sequence of Flavobacterium kingsejong AJ004.</title>
        <authorList>
            <person name="Lee P.C."/>
        </authorList>
    </citation>
    <scope>NUCLEOTIDE SEQUENCE [LARGE SCALE GENOMIC DNA]</scope>
    <source>
        <strain evidence="1 2">AJ004</strain>
    </source>
</reference>
<dbReference type="SUPFAM" id="SSF52374">
    <property type="entry name" value="Nucleotidylyl transferase"/>
    <property type="match status" value="1"/>
</dbReference>
<sequence length="487" mass="56153">METEITLKGDKVIEQIPSIKDKALRINLNENIYGTFAEIGAGQETVRHFFRTGGSSGTIAKAMSAYDKDFSDAVYGSEEDGRYVTEARLKKMLSHEVRLIEERLTREKHPSKFFFSFANTVATIDFAKQFKGHGWVGIKYQVEPDEDYNEIILHIRFKETDARLQQETLGILGVNLIYGAYYKYNDPKKLLRYLYDHLDKDQLEIDTINFSGPRFADVDNRLMSLQLVKNGMTDAVMFGPDGNNILPAAILYKKNILALRGSFRPVTQVNMDMYEKSLKIFTEENKVDVANTLVIFEITLSNLRSDGEIDERDFMDRAELLCSLGQTVMISNFQEYYKVVEYFSNYTKARMGLAMGVNNLVDIFDEKYYRHLSGGILEAFGKLFYRDLKVYLFPMKDENGVVINSENLKVHPRMKELYKFFKFNGKVIDITEFDEDHLDIFSREVLKMINKGKAGWEEMLPVGIAELIKDNNLFGYDPKKFLGEKAE</sequence>
<dbReference type="EMBL" id="CP020919">
    <property type="protein sequence ID" value="AWG26701.1"/>
    <property type="molecule type" value="Genomic_DNA"/>
</dbReference>
<name>A0A2S1LSR2_9FLAO</name>
<dbReference type="Gene3D" id="3.40.50.620">
    <property type="entry name" value="HUPs"/>
    <property type="match status" value="1"/>
</dbReference>
<dbReference type="InterPro" id="IPR014729">
    <property type="entry name" value="Rossmann-like_a/b/a_fold"/>
</dbReference>
<keyword evidence="1" id="KW-0808">Transferase</keyword>
<gene>
    <name evidence="1" type="ORF">FK004_16435</name>
</gene>
<evidence type="ECO:0000313" key="2">
    <source>
        <dbReference type="Proteomes" id="UP000244677"/>
    </source>
</evidence>
<proteinExistence type="predicted"/>
<dbReference type="Proteomes" id="UP000244677">
    <property type="component" value="Chromosome"/>
</dbReference>
<dbReference type="KEGG" id="fki:FK004_16435"/>
<accession>A0A2S1LSR2</accession>
<dbReference type="AlphaFoldDB" id="A0A2S1LSR2"/>
<dbReference type="GO" id="GO:0016779">
    <property type="term" value="F:nucleotidyltransferase activity"/>
    <property type="evidence" value="ECO:0007669"/>
    <property type="project" value="UniProtKB-KW"/>
</dbReference>
<protein>
    <submittedName>
        <fullName evidence="1">Nicotinate-nucleotide adenylyltransferase</fullName>
    </submittedName>
</protein>
<keyword evidence="1" id="KW-0548">Nucleotidyltransferase</keyword>
<organism evidence="1 2">
    <name type="scientific">Flavobacterium kingsejongi</name>
    <dbReference type="NCBI Taxonomy" id="1678728"/>
    <lineage>
        <taxon>Bacteria</taxon>
        <taxon>Pseudomonadati</taxon>
        <taxon>Bacteroidota</taxon>
        <taxon>Flavobacteriia</taxon>
        <taxon>Flavobacteriales</taxon>
        <taxon>Flavobacteriaceae</taxon>
        <taxon>Flavobacterium</taxon>
    </lineage>
</organism>
<evidence type="ECO:0000313" key="1">
    <source>
        <dbReference type="EMBL" id="AWG26701.1"/>
    </source>
</evidence>
<dbReference type="RefSeq" id="WP_170108565.1">
    <property type="nucleotide sequence ID" value="NZ_CP020919.1"/>
</dbReference>
<keyword evidence="2" id="KW-1185">Reference proteome</keyword>